<dbReference type="PANTHER" id="PTHR12144">
    <property type="entry name" value="NEGATIVE ELONGATION FACTOR D"/>
    <property type="match status" value="1"/>
</dbReference>
<evidence type="ECO:0000256" key="1">
    <source>
        <dbReference type="ARBA" id="ARBA00004123"/>
    </source>
</evidence>
<dbReference type="GO" id="GO:0003723">
    <property type="term" value="F:RNA binding"/>
    <property type="evidence" value="ECO:0007669"/>
    <property type="project" value="TreeGrafter"/>
</dbReference>
<keyword evidence="4" id="KW-0805">Transcription regulation</keyword>
<dbReference type="GO" id="GO:0032021">
    <property type="term" value="C:NELF complex"/>
    <property type="evidence" value="ECO:0007669"/>
    <property type="project" value="TreeGrafter"/>
</dbReference>
<proteinExistence type="inferred from homology"/>
<dbReference type="InParanoid" id="A0A1Y2GN48"/>
<evidence type="ECO:0000256" key="6">
    <source>
        <dbReference type="ARBA" id="ARBA00023242"/>
    </source>
</evidence>
<sequence>MTSRPNSAGSSSNSSNTGNNMEAMMQFFQGLDSILEPKIYDLIPTFIKEGGQPLMLVNALSNSYVGMPEMCNLMSGWAREFDLDPAEIMQEVLKEQLMERFDPESVDKDFMSGSGTPDWLLVMIQHTFWRSVIYELSEKHQKCALLNFAIQRISDAGYQGEISRVATASTFVNVFSGVLLDSLDKLRDEDDVGLSDRLPDLVKVCCQSEHTYLYTQVLLFRLMKTDRGLPLKRISKELESGVLEKFNKPPLVSILRMLLAGASSAVASAISAILQSRIPSPGDVMLLHRAYTSDDPPSAYFLRDPDFFEIMLSSIFVPSFKGGIVKQDHKEKYLWLMAYAASVHEEEEVIVDKSEVQPTYEALSALEDTLSKRTAGTDLTPILGNLLVAIETPVASMALLYWIQFVIKETSYIETYFRSHEVPVPLLLLEEMAFKHPLQQAPVFATLVDFFEAPLELNPEIMMTYRKSILDRMIYLAQLNYVMPVLDYIQVHARKMDQSLSMHFVKRVLEMVRGPYSKKFIEGMILMIQEIVEVIRKTDVEPIVRAWIEEVEVQTPPTPHEPGMPSGTSDIGWNTIQELRRRLDETRR</sequence>
<reference evidence="7 8" key="1">
    <citation type="submission" date="2016-07" db="EMBL/GenBank/DDBJ databases">
        <title>Pervasive Adenine N6-methylation of Active Genes in Fungi.</title>
        <authorList>
            <consortium name="DOE Joint Genome Institute"/>
            <person name="Mondo S.J."/>
            <person name="Dannebaum R.O."/>
            <person name="Kuo R.C."/>
            <person name="Labutti K."/>
            <person name="Haridas S."/>
            <person name="Kuo A."/>
            <person name="Salamov A."/>
            <person name="Ahrendt S.R."/>
            <person name="Lipzen A."/>
            <person name="Sullivan W."/>
            <person name="Andreopoulos W.B."/>
            <person name="Clum A."/>
            <person name="Lindquist E."/>
            <person name="Daum C."/>
            <person name="Ramamoorthy G.K."/>
            <person name="Gryganskyi A."/>
            <person name="Culley D."/>
            <person name="Magnuson J.K."/>
            <person name="James T.Y."/>
            <person name="O'Malley M.A."/>
            <person name="Stajich J.E."/>
            <person name="Spatafora J.W."/>
            <person name="Visel A."/>
            <person name="Grigoriev I.V."/>
        </authorList>
    </citation>
    <scope>NUCLEOTIDE SEQUENCE [LARGE SCALE GENOMIC DNA]</scope>
    <source>
        <strain evidence="7 8">NRRL 3116</strain>
    </source>
</reference>
<name>A0A1Y2GN48_9FUNG</name>
<organism evidence="7 8">
    <name type="scientific">Lobosporangium transversale</name>
    <dbReference type="NCBI Taxonomy" id="64571"/>
    <lineage>
        <taxon>Eukaryota</taxon>
        <taxon>Fungi</taxon>
        <taxon>Fungi incertae sedis</taxon>
        <taxon>Mucoromycota</taxon>
        <taxon>Mortierellomycotina</taxon>
        <taxon>Mortierellomycetes</taxon>
        <taxon>Mortierellales</taxon>
        <taxon>Mortierellaceae</taxon>
        <taxon>Lobosporangium</taxon>
    </lineage>
</organism>
<evidence type="ECO:0000256" key="4">
    <source>
        <dbReference type="ARBA" id="ARBA00023015"/>
    </source>
</evidence>
<keyword evidence="6" id="KW-0539">Nucleus</keyword>
<evidence type="ECO:0000313" key="7">
    <source>
        <dbReference type="EMBL" id="ORZ16189.1"/>
    </source>
</evidence>
<dbReference type="RefSeq" id="XP_021881536.1">
    <property type="nucleotide sequence ID" value="XM_022027803.1"/>
</dbReference>
<dbReference type="InterPro" id="IPR006942">
    <property type="entry name" value="TH1"/>
</dbReference>
<dbReference type="PANTHER" id="PTHR12144:SF0">
    <property type="entry name" value="NEGATIVE ELONGATION FACTOR C_D"/>
    <property type="match status" value="1"/>
</dbReference>
<comment type="caution">
    <text evidence="7">The sequence shown here is derived from an EMBL/GenBank/DDBJ whole genome shotgun (WGS) entry which is preliminary data.</text>
</comment>
<dbReference type="GeneID" id="33569646"/>
<dbReference type="OrthoDB" id="511287at2759"/>
<comment type="subcellular location">
    <subcellularLocation>
        <location evidence="1">Nucleus</location>
    </subcellularLocation>
</comment>
<dbReference type="EMBL" id="MCFF01000018">
    <property type="protein sequence ID" value="ORZ16189.1"/>
    <property type="molecule type" value="Genomic_DNA"/>
</dbReference>
<keyword evidence="5" id="KW-0804">Transcription</keyword>
<dbReference type="Pfam" id="PF04858">
    <property type="entry name" value="TH1"/>
    <property type="match status" value="1"/>
</dbReference>
<evidence type="ECO:0000256" key="3">
    <source>
        <dbReference type="ARBA" id="ARBA00022491"/>
    </source>
</evidence>
<dbReference type="STRING" id="64571.A0A1Y2GN48"/>
<comment type="similarity">
    <text evidence="2">Belongs to the NELF-D family.</text>
</comment>
<evidence type="ECO:0000256" key="5">
    <source>
        <dbReference type="ARBA" id="ARBA00023163"/>
    </source>
</evidence>
<keyword evidence="3" id="KW-0678">Repressor</keyword>
<accession>A0A1Y2GN48</accession>
<keyword evidence="8" id="KW-1185">Reference proteome</keyword>
<evidence type="ECO:0000313" key="8">
    <source>
        <dbReference type="Proteomes" id="UP000193648"/>
    </source>
</evidence>
<dbReference type="AlphaFoldDB" id="A0A1Y2GN48"/>
<dbReference type="GO" id="GO:0034244">
    <property type="term" value="P:negative regulation of transcription elongation by RNA polymerase II"/>
    <property type="evidence" value="ECO:0007669"/>
    <property type="project" value="TreeGrafter"/>
</dbReference>
<gene>
    <name evidence="7" type="ORF">BCR41DRAFT_386539</name>
</gene>
<protein>
    <submittedName>
        <fullName evidence="7">TH1 protein</fullName>
    </submittedName>
</protein>
<evidence type="ECO:0000256" key="2">
    <source>
        <dbReference type="ARBA" id="ARBA00005726"/>
    </source>
</evidence>
<dbReference type="Proteomes" id="UP000193648">
    <property type="component" value="Unassembled WGS sequence"/>
</dbReference>